<feature type="disulfide bond" evidence="7">
    <location>
        <begin position="86"/>
        <end position="92"/>
    </location>
</feature>
<evidence type="ECO:0000256" key="8">
    <source>
        <dbReference type="SAM" id="Coils"/>
    </source>
</evidence>
<keyword evidence="6" id="KW-0326">Glycosidase</keyword>
<dbReference type="PANTHER" id="PTHR11195:SF22">
    <property type="entry name" value="LYSOZYME"/>
    <property type="match status" value="1"/>
</dbReference>
<keyword evidence="7" id="KW-1015">Disulfide bond</keyword>
<evidence type="ECO:0000256" key="9">
    <source>
        <dbReference type="SAM" id="SignalP"/>
    </source>
</evidence>
<feature type="signal peptide" evidence="9">
    <location>
        <begin position="1"/>
        <end position="20"/>
    </location>
</feature>
<evidence type="ECO:0000313" key="10">
    <source>
        <dbReference type="Proteomes" id="UP000515160"/>
    </source>
</evidence>
<sequence length="170" mass="19338">MLRNLSFMLSGCLVLSAIFAYSVDKKPITESCLTCMCEALSGCNDTAICVNGACGIFRLTWDQWVDCGRLTLAGESPLSESSFINCANDPHCAADSLQNYMVKYGQDCNNDDKEDCLDYNAIHYMGPFSCRKHMPFNYEHTFKKCIKQVQREEEEKQQQQKQQQEQKQLA</sequence>
<feature type="chain" id="PRO_5027907692" description="lysozyme" evidence="9">
    <location>
        <begin position="21"/>
        <end position="170"/>
    </location>
</feature>
<feature type="coiled-coil region" evidence="8">
    <location>
        <begin position="142"/>
        <end position="169"/>
    </location>
</feature>
<evidence type="ECO:0000256" key="2">
    <source>
        <dbReference type="ARBA" id="ARBA00012732"/>
    </source>
</evidence>
<dbReference type="GO" id="GO:0003796">
    <property type="term" value="F:lysozyme activity"/>
    <property type="evidence" value="ECO:0007669"/>
    <property type="project" value="UniProtKB-EC"/>
</dbReference>
<evidence type="ECO:0000313" key="11">
    <source>
        <dbReference type="RefSeq" id="XP_034108112.1"/>
    </source>
</evidence>
<dbReference type="Pfam" id="PF05497">
    <property type="entry name" value="Destabilase"/>
    <property type="match status" value="1"/>
</dbReference>
<gene>
    <name evidence="11" type="primary">LOC117570520</name>
</gene>
<dbReference type="InterPro" id="IPR008597">
    <property type="entry name" value="Invert_lysozyme"/>
</dbReference>
<proteinExistence type="predicted"/>
<dbReference type="GeneID" id="117570520"/>
<organism evidence="10 11">
    <name type="scientific">Drosophila albomicans</name>
    <name type="common">Fruit fly</name>
    <dbReference type="NCBI Taxonomy" id="7291"/>
    <lineage>
        <taxon>Eukaryota</taxon>
        <taxon>Metazoa</taxon>
        <taxon>Ecdysozoa</taxon>
        <taxon>Arthropoda</taxon>
        <taxon>Hexapoda</taxon>
        <taxon>Insecta</taxon>
        <taxon>Pterygota</taxon>
        <taxon>Neoptera</taxon>
        <taxon>Endopterygota</taxon>
        <taxon>Diptera</taxon>
        <taxon>Brachycera</taxon>
        <taxon>Muscomorpha</taxon>
        <taxon>Ephydroidea</taxon>
        <taxon>Drosophilidae</taxon>
        <taxon>Drosophila</taxon>
    </lineage>
</organism>
<evidence type="ECO:0000256" key="4">
    <source>
        <dbReference type="ARBA" id="ARBA00022638"/>
    </source>
</evidence>
<accession>A0A6P8YPG0</accession>
<dbReference type="CDD" id="cd16890">
    <property type="entry name" value="lyz_i"/>
    <property type="match status" value="1"/>
</dbReference>
<dbReference type="EC" id="3.2.1.17" evidence="2"/>
<evidence type="ECO:0000256" key="6">
    <source>
        <dbReference type="ARBA" id="ARBA00023295"/>
    </source>
</evidence>
<dbReference type="Gene3D" id="1.10.530.10">
    <property type="match status" value="1"/>
</dbReference>
<evidence type="ECO:0000256" key="7">
    <source>
        <dbReference type="PIRSR" id="PIRSR608597-3"/>
    </source>
</evidence>
<dbReference type="GO" id="GO:0031640">
    <property type="term" value="P:killing of cells of another organism"/>
    <property type="evidence" value="ECO:0007669"/>
    <property type="project" value="UniProtKB-KW"/>
</dbReference>
<dbReference type="Proteomes" id="UP000515160">
    <property type="component" value="Chromosome 3"/>
</dbReference>
<keyword evidence="3" id="KW-0929">Antimicrobial</keyword>
<keyword evidence="9" id="KW-0732">Signal</keyword>
<comment type="catalytic activity">
    <reaction evidence="1">
        <text>Hydrolysis of (1-&gt;4)-beta-linkages between N-acetylmuramic acid and N-acetyl-D-glucosamine residues in a peptidoglycan and between N-acetyl-D-glucosamine residues in chitodextrins.</text>
        <dbReference type="EC" id="3.2.1.17"/>
    </reaction>
</comment>
<feature type="disulfide bond" evidence="7">
    <location>
        <begin position="32"/>
        <end position="116"/>
    </location>
</feature>
<dbReference type="PANTHER" id="PTHR11195">
    <property type="entry name" value="DESTABILASE-RELATED"/>
    <property type="match status" value="1"/>
</dbReference>
<name>A0A6P8YPG0_DROAB</name>
<evidence type="ECO:0000256" key="5">
    <source>
        <dbReference type="ARBA" id="ARBA00022801"/>
    </source>
</evidence>
<dbReference type="AlphaFoldDB" id="A0A6P8YPG0"/>
<evidence type="ECO:0000256" key="1">
    <source>
        <dbReference type="ARBA" id="ARBA00000632"/>
    </source>
</evidence>
<dbReference type="FunFam" id="1.10.530.10:FF:000019">
    <property type="entry name" value="lysozyme"/>
    <property type="match status" value="1"/>
</dbReference>
<evidence type="ECO:0000256" key="3">
    <source>
        <dbReference type="ARBA" id="ARBA00022529"/>
    </source>
</evidence>
<dbReference type="RefSeq" id="XP_034108112.1">
    <property type="nucleotide sequence ID" value="XM_034252221.2"/>
</dbReference>
<dbReference type="PROSITE" id="PS51909">
    <property type="entry name" value="LYSOZYME_I"/>
    <property type="match status" value="1"/>
</dbReference>
<keyword evidence="5" id="KW-0378">Hydrolase</keyword>
<dbReference type="GO" id="GO:0042742">
    <property type="term" value="P:defense response to bacterium"/>
    <property type="evidence" value="ECO:0007669"/>
    <property type="project" value="UniProtKB-KW"/>
</dbReference>
<feature type="disulfide bond" evidence="7">
    <location>
        <begin position="37"/>
        <end position="43"/>
    </location>
</feature>
<keyword evidence="8" id="KW-0175">Coiled coil</keyword>
<keyword evidence="10" id="KW-1185">Reference proteome</keyword>
<protein>
    <recommendedName>
        <fullName evidence="2">lysozyme</fullName>
        <ecNumber evidence="2">3.2.1.17</ecNumber>
    </recommendedName>
</protein>
<reference evidence="11" key="1">
    <citation type="submission" date="2025-08" db="UniProtKB">
        <authorList>
            <consortium name="RefSeq"/>
        </authorList>
    </citation>
    <scope>IDENTIFICATION</scope>
    <source>
        <strain evidence="11">15112-1751.03</strain>
        <tissue evidence="11">Whole Adult</tissue>
    </source>
</reference>
<dbReference type="OrthoDB" id="6337871at2759"/>
<keyword evidence="4" id="KW-0081">Bacteriolytic enzyme</keyword>